<evidence type="ECO:0000256" key="3">
    <source>
        <dbReference type="ARBA" id="ARBA00023274"/>
    </source>
</evidence>
<dbReference type="GO" id="GO:0003735">
    <property type="term" value="F:structural constituent of ribosome"/>
    <property type="evidence" value="ECO:0007669"/>
    <property type="project" value="InterPro"/>
</dbReference>
<dbReference type="Gene3D" id="3.30.70.330">
    <property type="match status" value="1"/>
</dbReference>
<dbReference type="OMA" id="KTTRWRG"/>
<dbReference type="PANTHER" id="PTHR12059:SF5">
    <property type="entry name" value="LARGE RIBOSOMAL SUBUNIT PROTEIN UL23M"/>
    <property type="match status" value="1"/>
</dbReference>
<dbReference type="InParanoid" id="A8PTX1"/>
<dbReference type="VEuPathDB" id="FungiDB:MGL_0492"/>
<dbReference type="GO" id="GO:0005762">
    <property type="term" value="C:mitochondrial large ribosomal subunit"/>
    <property type="evidence" value="ECO:0007669"/>
    <property type="project" value="TreeGrafter"/>
</dbReference>
<dbReference type="InterPro" id="IPR013025">
    <property type="entry name" value="Ribosomal_uL23-like"/>
</dbReference>
<dbReference type="AlphaFoldDB" id="A8PTX1"/>
<proteinExistence type="inferred from homology"/>
<dbReference type="GeneID" id="5857023"/>
<comment type="caution">
    <text evidence="5">The sequence shown here is derived from an EMBL/GenBank/DDBJ whole genome shotgun (WGS) entry which is preliminary data.</text>
</comment>
<dbReference type="PANTHER" id="PTHR12059">
    <property type="entry name" value="RIBOSOMAL PROTEIN L23-RELATED"/>
    <property type="match status" value="1"/>
</dbReference>
<keyword evidence="2" id="KW-0689">Ribosomal protein</keyword>
<keyword evidence="6" id="KW-1185">Reference proteome</keyword>
<gene>
    <name evidence="5" type="ORF">MGL_0492</name>
</gene>
<evidence type="ECO:0000256" key="4">
    <source>
        <dbReference type="ARBA" id="ARBA00039977"/>
    </source>
</evidence>
<evidence type="ECO:0000256" key="2">
    <source>
        <dbReference type="ARBA" id="ARBA00022980"/>
    </source>
</evidence>
<dbReference type="OrthoDB" id="275582at2759"/>
<keyword evidence="3" id="KW-0687">Ribonucleoprotein</keyword>
<dbReference type="InterPro" id="IPR012678">
    <property type="entry name" value="Ribosomal_uL23/eL15/eS24_sf"/>
</dbReference>
<evidence type="ECO:0000256" key="1">
    <source>
        <dbReference type="ARBA" id="ARBA00006700"/>
    </source>
</evidence>
<protein>
    <recommendedName>
        <fullName evidence="4">Large ribosomal subunit protein uL23m</fullName>
    </recommendedName>
</protein>
<dbReference type="SUPFAM" id="SSF54189">
    <property type="entry name" value="Ribosomal proteins S24e, L23 and L15e"/>
    <property type="match status" value="1"/>
</dbReference>
<evidence type="ECO:0000313" key="5">
    <source>
        <dbReference type="EMBL" id="EDP45503.1"/>
    </source>
</evidence>
<sequence length="515" mass="59313">MSSSILARGMRGMFAMRRAPLSPAWTSTRVRSRTVVSTPTPVQTRNEEEPLMPSTASFLPSTDDVARARQLLRWIWLEPTQREELQSFVDRPETSVAPSWFTSTYVTARQYRMARSRLWVPSMERVGGDLNAFLDGEFDAMRIKIERAQDPFLTLDAWDAMDLEEKADVVFQHVWRGMSEEERVAALTRVTFECARRLGWRSGFSSGFPGMPDDAVDPVQQVAKQLRSSGSSKSAVRRALQATEDQRAWDAWQALSPAERRAEWDTAWRQRDRSMIYVDDAPTTRLLGAPAPRWYAVPQRAGSLQFLPNVMVRLVRNYTPRGKPYDVWKATFRVPLNMHKHLLRSYLLAIYGLRTTWARSMVYRSKIVFSATKRRRVVGRGRTFKKVEVGLLEPFVFPSVSQAFLRTHLFSQEMLYEERRLMFKMTKGRRWRGHKSVRDLSRALDNNWAAQSAGAPDEEPVAKRPTAQLLVRKRSVPTARHSNILSVISERRAEREARVQKLLDEQRKNTSSSSS</sequence>
<reference evidence="5 6" key="1">
    <citation type="journal article" date="2007" name="Proc. Natl. Acad. Sci. U.S.A.">
        <title>Dandruff-associated Malassezia genomes reveal convergent and divergent virulence traits shared with plant and human fungal pathogens.</title>
        <authorList>
            <person name="Xu J."/>
            <person name="Saunders C.W."/>
            <person name="Hu P."/>
            <person name="Grant R.A."/>
            <person name="Boekhout T."/>
            <person name="Kuramae E.E."/>
            <person name="Kronstad J.W."/>
            <person name="Deangelis Y.M."/>
            <person name="Reeder N.L."/>
            <person name="Johnstone K.R."/>
            <person name="Leland M."/>
            <person name="Fieno A.M."/>
            <person name="Begley W.M."/>
            <person name="Sun Y."/>
            <person name="Lacey M.P."/>
            <person name="Chaudhary T."/>
            <person name="Keough T."/>
            <person name="Chu L."/>
            <person name="Sears R."/>
            <person name="Yuan B."/>
            <person name="Dawson T.L.Jr."/>
        </authorList>
    </citation>
    <scope>NUCLEOTIDE SEQUENCE [LARGE SCALE GENOMIC DNA]</scope>
    <source>
        <strain evidence="6">ATCC MYA-4612 / CBS 7966</strain>
    </source>
</reference>
<organism evidence="5 6">
    <name type="scientific">Malassezia globosa (strain ATCC MYA-4612 / CBS 7966)</name>
    <name type="common">Dandruff-associated fungus</name>
    <dbReference type="NCBI Taxonomy" id="425265"/>
    <lineage>
        <taxon>Eukaryota</taxon>
        <taxon>Fungi</taxon>
        <taxon>Dikarya</taxon>
        <taxon>Basidiomycota</taxon>
        <taxon>Ustilaginomycotina</taxon>
        <taxon>Malasseziomycetes</taxon>
        <taxon>Malasseziales</taxon>
        <taxon>Malasseziaceae</taxon>
        <taxon>Malassezia</taxon>
    </lineage>
</organism>
<evidence type="ECO:0000313" key="6">
    <source>
        <dbReference type="Proteomes" id="UP000008837"/>
    </source>
</evidence>
<accession>A8PTX1</accession>
<dbReference type="STRING" id="425265.A8PTX1"/>
<name>A8PTX1_MALGO</name>
<dbReference type="KEGG" id="mgl:MGL_0492"/>
<dbReference type="Proteomes" id="UP000008837">
    <property type="component" value="Unassembled WGS sequence"/>
</dbReference>
<dbReference type="InterPro" id="IPR012677">
    <property type="entry name" value="Nucleotide-bd_a/b_plait_sf"/>
</dbReference>
<comment type="similarity">
    <text evidence="1">Belongs to the universal ribosomal protein uL23 family.</text>
</comment>
<dbReference type="EMBL" id="AAYY01000001">
    <property type="protein sequence ID" value="EDP45503.1"/>
    <property type="molecule type" value="Genomic_DNA"/>
</dbReference>
<dbReference type="RefSeq" id="XP_001732717.1">
    <property type="nucleotide sequence ID" value="XM_001732665.1"/>
</dbReference>
<dbReference type="GO" id="GO:0032543">
    <property type="term" value="P:mitochondrial translation"/>
    <property type="evidence" value="ECO:0007669"/>
    <property type="project" value="TreeGrafter"/>
</dbReference>